<dbReference type="OrthoDB" id="9915127at2"/>
<dbReference type="Proteomes" id="UP000319700">
    <property type="component" value="Unassembled WGS sequence"/>
</dbReference>
<organism evidence="1 2">
    <name type="scientific">Flavobacterium pectinovorum</name>
    <dbReference type="NCBI Taxonomy" id="29533"/>
    <lineage>
        <taxon>Bacteria</taxon>
        <taxon>Pseudomonadati</taxon>
        <taxon>Bacteroidota</taxon>
        <taxon>Flavobacteriia</taxon>
        <taxon>Flavobacteriales</taxon>
        <taxon>Flavobacteriaceae</taxon>
        <taxon>Flavobacterium</taxon>
    </lineage>
</organism>
<dbReference type="AlphaFoldDB" id="A0A502F7F9"/>
<accession>A0A502F7F9</accession>
<comment type="caution">
    <text evidence="1">The sequence shown here is derived from an EMBL/GenBank/DDBJ whole genome shotgun (WGS) entry which is preliminary data.</text>
</comment>
<dbReference type="EMBL" id="RCZH01000001">
    <property type="protein sequence ID" value="TPG45299.1"/>
    <property type="molecule type" value="Genomic_DNA"/>
</dbReference>
<reference evidence="1 2" key="1">
    <citation type="journal article" date="2019" name="Environ. Microbiol.">
        <title>Species interactions and distinct microbial communities in high Arctic permafrost affected cryosols are associated with the CH4 and CO2 gas fluxes.</title>
        <authorList>
            <person name="Altshuler I."/>
            <person name="Hamel J."/>
            <person name="Turney S."/>
            <person name="Magnuson E."/>
            <person name="Levesque R."/>
            <person name="Greer C."/>
            <person name="Whyte L.G."/>
        </authorList>
    </citation>
    <scope>NUCLEOTIDE SEQUENCE [LARGE SCALE GENOMIC DNA]</scope>
    <source>
        <strain evidence="1 2">42</strain>
    </source>
</reference>
<protein>
    <submittedName>
        <fullName evidence="1">Uncharacterized protein</fullName>
    </submittedName>
</protein>
<evidence type="ECO:0000313" key="2">
    <source>
        <dbReference type="Proteomes" id="UP000319700"/>
    </source>
</evidence>
<gene>
    <name evidence="1" type="ORF">EAH81_01480</name>
</gene>
<name>A0A502F7F9_9FLAO</name>
<sequence>MNKIFSIIFICCFCINNYSQGTNKNDLSEKKKKSIDSKVLKIEKGIQEKSLEQVPNWNFTMIDTLIYITKDKHGIKKVNFETDKKPDFVEYSRKCQIYFDNDVPIFITENSNGKYKYDMEGINRKTNQYSDFKFKREISKNIKIYIKNWKKFDVIIINGNQEDYDIKNKIQFDELIKLALTPQKKK</sequence>
<proteinExistence type="predicted"/>
<keyword evidence="2" id="KW-1185">Reference proteome</keyword>
<evidence type="ECO:0000313" key="1">
    <source>
        <dbReference type="EMBL" id="TPG45299.1"/>
    </source>
</evidence>